<feature type="chain" id="PRO_5039033538" evidence="1">
    <location>
        <begin position="33"/>
        <end position="181"/>
    </location>
</feature>
<name>A0A4R5WHS8_MYCMU</name>
<feature type="signal peptide" evidence="1">
    <location>
        <begin position="1"/>
        <end position="32"/>
    </location>
</feature>
<evidence type="ECO:0000313" key="4">
    <source>
        <dbReference type="Proteomes" id="UP000294929"/>
    </source>
</evidence>
<dbReference type="Pfam" id="PF05257">
    <property type="entry name" value="CHAP"/>
    <property type="match status" value="1"/>
</dbReference>
<dbReference type="Gene3D" id="3.90.1720.10">
    <property type="entry name" value="endopeptidase domain like (from Nostoc punctiforme)"/>
    <property type="match status" value="1"/>
</dbReference>
<evidence type="ECO:0000313" key="3">
    <source>
        <dbReference type="EMBL" id="TDK90074.1"/>
    </source>
</evidence>
<sequence length="181" mass="19413">MYAMSFKSYAGVALAAALIAAGGMMTAPASNADSASYFDPMSYGQQTGQPAGQQYAGPARTMGAVQASNSGWPGQCTWGALQMAFQNVGYYPDIHGNARVWADAARSRGWTVVDEPQARSIAVYPAELPGVSQYGHVAWVNSVSGRWINITEMNNESHGGPFAWWTRDTQHIPGMSYILIP</sequence>
<dbReference type="AlphaFoldDB" id="A0A4R5WHS8"/>
<protein>
    <submittedName>
        <fullName evidence="3">CHAP domain-containing protein</fullName>
    </submittedName>
</protein>
<keyword evidence="1" id="KW-0732">Signal</keyword>
<accession>A0A4R5WHS8</accession>
<evidence type="ECO:0000259" key="2">
    <source>
        <dbReference type="PROSITE" id="PS50911"/>
    </source>
</evidence>
<dbReference type="EMBL" id="SDLO01000007">
    <property type="protein sequence ID" value="TDK90074.1"/>
    <property type="molecule type" value="Genomic_DNA"/>
</dbReference>
<organism evidence="3 4">
    <name type="scientific">Mycolicibacterium mucogenicum</name>
    <name type="common">Mycobacterium mucogenicum</name>
    <dbReference type="NCBI Taxonomy" id="56689"/>
    <lineage>
        <taxon>Bacteria</taxon>
        <taxon>Bacillati</taxon>
        <taxon>Actinomycetota</taxon>
        <taxon>Actinomycetes</taxon>
        <taxon>Mycobacteriales</taxon>
        <taxon>Mycobacteriaceae</taxon>
        <taxon>Mycolicibacterium</taxon>
    </lineage>
</organism>
<dbReference type="SUPFAM" id="SSF54001">
    <property type="entry name" value="Cysteine proteinases"/>
    <property type="match status" value="1"/>
</dbReference>
<evidence type="ECO:0000256" key="1">
    <source>
        <dbReference type="SAM" id="SignalP"/>
    </source>
</evidence>
<feature type="domain" description="Peptidase C51" evidence="2">
    <location>
        <begin position="51"/>
        <end position="179"/>
    </location>
</feature>
<dbReference type="PROSITE" id="PS50911">
    <property type="entry name" value="CHAP"/>
    <property type="match status" value="1"/>
</dbReference>
<dbReference type="InterPro" id="IPR038765">
    <property type="entry name" value="Papain-like_cys_pep_sf"/>
</dbReference>
<gene>
    <name evidence="3" type="ORF">EUA03_10950</name>
</gene>
<proteinExistence type="predicted"/>
<dbReference type="InterPro" id="IPR007921">
    <property type="entry name" value="CHAP_dom"/>
</dbReference>
<comment type="caution">
    <text evidence="3">The sequence shown here is derived from an EMBL/GenBank/DDBJ whole genome shotgun (WGS) entry which is preliminary data.</text>
</comment>
<dbReference type="Proteomes" id="UP000294929">
    <property type="component" value="Unassembled WGS sequence"/>
</dbReference>
<reference evidence="3 4" key="1">
    <citation type="submission" date="2019-01" db="EMBL/GenBank/DDBJ databases">
        <title>High-quality-draft genome sequences of five non-tuberculosis mycobacteriaceae isolated from a nosocomial environment.</title>
        <authorList>
            <person name="Tiago I."/>
            <person name="Alarico S."/>
            <person name="Pereira S.G."/>
            <person name="Coelho C."/>
            <person name="Maranha A."/>
            <person name="Empadinhas N."/>
        </authorList>
    </citation>
    <scope>NUCLEOTIDE SEQUENCE [LARGE SCALE GENOMIC DNA]</scope>
    <source>
        <strain evidence="3 4">24AIII</strain>
    </source>
</reference>